<dbReference type="OrthoDB" id="9783707at2"/>
<keyword evidence="1" id="KW-0472">Membrane</keyword>
<dbReference type="InterPro" id="IPR000620">
    <property type="entry name" value="EamA_dom"/>
</dbReference>
<feature type="transmembrane region" description="Helical" evidence="1">
    <location>
        <begin position="138"/>
        <end position="159"/>
    </location>
</feature>
<evidence type="ECO:0000256" key="1">
    <source>
        <dbReference type="SAM" id="Phobius"/>
    </source>
</evidence>
<dbReference type="InterPro" id="IPR037185">
    <property type="entry name" value="EmrE-like"/>
</dbReference>
<evidence type="ECO:0000259" key="2">
    <source>
        <dbReference type="Pfam" id="PF00892"/>
    </source>
</evidence>
<protein>
    <submittedName>
        <fullName evidence="3">EamA family transporter</fullName>
    </submittedName>
</protein>
<feature type="domain" description="EamA" evidence="2">
    <location>
        <begin position="112"/>
        <end position="241"/>
    </location>
</feature>
<dbReference type="Proteomes" id="UP000305267">
    <property type="component" value="Unassembled WGS sequence"/>
</dbReference>
<organism evidence="3 4">
    <name type="scientific">Methylobacterium terricola</name>
    <dbReference type="NCBI Taxonomy" id="2583531"/>
    <lineage>
        <taxon>Bacteria</taxon>
        <taxon>Pseudomonadati</taxon>
        <taxon>Pseudomonadota</taxon>
        <taxon>Alphaproteobacteria</taxon>
        <taxon>Hyphomicrobiales</taxon>
        <taxon>Methylobacteriaceae</taxon>
        <taxon>Methylobacterium</taxon>
    </lineage>
</organism>
<name>A0A5C4LLJ9_9HYPH</name>
<dbReference type="EMBL" id="VDDA01000003">
    <property type="protein sequence ID" value="TNC14545.1"/>
    <property type="molecule type" value="Genomic_DNA"/>
</dbReference>
<keyword evidence="4" id="KW-1185">Reference proteome</keyword>
<dbReference type="SUPFAM" id="SSF103481">
    <property type="entry name" value="Multidrug resistance efflux transporter EmrE"/>
    <property type="match status" value="2"/>
</dbReference>
<feature type="transmembrane region" description="Helical" evidence="1">
    <location>
        <begin position="82"/>
        <end position="100"/>
    </location>
</feature>
<keyword evidence="1" id="KW-1133">Transmembrane helix</keyword>
<feature type="transmembrane region" description="Helical" evidence="1">
    <location>
        <begin position="171"/>
        <end position="192"/>
    </location>
</feature>
<comment type="caution">
    <text evidence="3">The sequence shown here is derived from an EMBL/GenBank/DDBJ whole genome shotgun (WGS) entry which is preliminary data.</text>
</comment>
<dbReference type="GO" id="GO:0016020">
    <property type="term" value="C:membrane"/>
    <property type="evidence" value="ECO:0007669"/>
    <property type="project" value="InterPro"/>
</dbReference>
<dbReference type="AlphaFoldDB" id="A0A5C4LLJ9"/>
<dbReference type="Pfam" id="PF00892">
    <property type="entry name" value="EamA"/>
    <property type="match status" value="1"/>
</dbReference>
<evidence type="ECO:0000313" key="4">
    <source>
        <dbReference type="Proteomes" id="UP000305267"/>
    </source>
</evidence>
<proteinExistence type="predicted"/>
<sequence length="243" mass="24994">MTLMMVAVALVTAPASLVLPWPNAASWPYVIASALIHAGYNLSLVRTYRTGDLGQTYPISRGSSPVLVALGAMVFAHEAVTLLSGLGIALVSGGIVSLAFQGRHLRTGTLPAALTTGVLIGAYTVVDGIGVRLAGDSLAYANAMFLLWSLTMPPLFLAMRGRPPAYTRAETAMALAGGLVSILAYGIVIGAMQFGAMGVVSALRETSVVYAAIIGRVFLKEQLTIARIASCLAIAAGAACLTA</sequence>
<feature type="transmembrane region" description="Helical" evidence="1">
    <location>
        <begin position="27"/>
        <end position="45"/>
    </location>
</feature>
<feature type="transmembrane region" description="Helical" evidence="1">
    <location>
        <begin position="107"/>
        <end position="126"/>
    </location>
</feature>
<keyword evidence="1" id="KW-0812">Transmembrane</keyword>
<reference evidence="3 4" key="1">
    <citation type="submission" date="2019-06" db="EMBL/GenBank/DDBJ databases">
        <title>Genome of Methylobacterium sp. 17Sr1-39.</title>
        <authorList>
            <person name="Seo T."/>
        </authorList>
    </citation>
    <scope>NUCLEOTIDE SEQUENCE [LARGE SCALE GENOMIC DNA]</scope>
    <source>
        <strain evidence="3 4">17Sr1-39</strain>
    </source>
</reference>
<evidence type="ECO:0000313" key="3">
    <source>
        <dbReference type="EMBL" id="TNC14545.1"/>
    </source>
</evidence>
<feature type="transmembrane region" description="Helical" evidence="1">
    <location>
        <begin position="57"/>
        <end position="76"/>
    </location>
</feature>
<dbReference type="Gene3D" id="1.10.3730.20">
    <property type="match status" value="2"/>
</dbReference>
<accession>A0A5C4LLJ9</accession>
<gene>
    <name evidence="3" type="ORF">FF100_08525</name>
</gene>